<feature type="compositionally biased region" description="Polar residues" evidence="2">
    <location>
        <begin position="1702"/>
        <end position="1722"/>
    </location>
</feature>
<feature type="compositionally biased region" description="Basic and acidic residues" evidence="2">
    <location>
        <begin position="656"/>
        <end position="667"/>
    </location>
</feature>
<feature type="region of interest" description="Disordered" evidence="2">
    <location>
        <begin position="1988"/>
        <end position="2054"/>
    </location>
</feature>
<feature type="compositionally biased region" description="Basic and acidic residues" evidence="2">
    <location>
        <begin position="2591"/>
        <end position="2604"/>
    </location>
</feature>
<feature type="compositionally biased region" description="Basic and acidic residues" evidence="2">
    <location>
        <begin position="595"/>
        <end position="632"/>
    </location>
</feature>
<feature type="compositionally biased region" description="Polar residues" evidence="2">
    <location>
        <begin position="2269"/>
        <end position="2282"/>
    </location>
</feature>
<feature type="compositionally biased region" description="Low complexity" evidence="2">
    <location>
        <begin position="2384"/>
        <end position="2395"/>
    </location>
</feature>
<feature type="coiled-coil region" evidence="1">
    <location>
        <begin position="1889"/>
        <end position="1949"/>
    </location>
</feature>
<feature type="region of interest" description="Disordered" evidence="2">
    <location>
        <begin position="1188"/>
        <end position="1444"/>
    </location>
</feature>
<feature type="region of interest" description="Disordered" evidence="2">
    <location>
        <begin position="1793"/>
        <end position="1842"/>
    </location>
</feature>
<feature type="region of interest" description="Disordered" evidence="2">
    <location>
        <begin position="3083"/>
        <end position="3107"/>
    </location>
</feature>
<feature type="compositionally biased region" description="Low complexity" evidence="2">
    <location>
        <begin position="2642"/>
        <end position="2651"/>
    </location>
</feature>
<feature type="compositionally biased region" description="Polar residues" evidence="2">
    <location>
        <begin position="1651"/>
        <end position="1665"/>
    </location>
</feature>
<feature type="compositionally biased region" description="Basic and acidic residues" evidence="2">
    <location>
        <begin position="753"/>
        <end position="770"/>
    </location>
</feature>
<dbReference type="CTD" id="9857"/>
<feature type="compositionally biased region" description="Low complexity" evidence="2">
    <location>
        <begin position="2755"/>
        <end position="2768"/>
    </location>
</feature>
<evidence type="ECO:0000256" key="2">
    <source>
        <dbReference type="SAM" id="MobiDB-lite"/>
    </source>
</evidence>
<feature type="compositionally biased region" description="Basic and acidic residues" evidence="2">
    <location>
        <begin position="358"/>
        <end position="368"/>
    </location>
</feature>
<feature type="region of interest" description="Disordered" evidence="2">
    <location>
        <begin position="131"/>
        <end position="151"/>
    </location>
</feature>
<feature type="region of interest" description="Disordered" evidence="2">
    <location>
        <begin position="2099"/>
        <end position="2359"/>
    </location>
</feature>
<feature type="compositionally biased region" description="Low complexity" evidence="2">
    <location>
        <begin position="1666"/>
        <end position="1676"/>
    </location>
</feature>
<dbReference type="InterPro" id="IPR036859">
    <property type="entry name" value="CAP-Gly_dom_sf"/>
</dbReference>
<feature type="compositionally biased region" description="Basic and acidic residues" evidence="2">
    <location>
        <begin position="2166"/>
        <end position="2183"/>
    </location>
</feature>
<keyword evidence="1" id="KW-0175">Coiled coil</keyword>
<feature type="compositionally biased region" description="Basic and acidic residues" evidence="2">
    <location>
        <begin position="2407"/>
        <end position="2416"/>
    </location>
</feature>
<feature type="compositionally biased region" description="Low complexity" evidence="2">
    <location>
        <begin position="1233"/>
        <end position="1242"/>
    </location>
</feature>
<feature type="compositionally biased region" description="Basic and acidic residues" evidence="2">
    <location>
        <begin position="2801"/>
        <end position="2811"/>
    </location>
</feature>
<feature type="compositionally biased region" description="Basic and acidic residues" evidence="2">
    <location>
        <begin position="1680"/>
        <end position="1689"/>
    </location>
</feature>
<feature type="compositionally biased region" description="Basic and acidic residues" evidence="2">
    <location>
        <begin position="424"/>
        <end position="443"/>
    </location>
</feature>
<feature type="region of interest" description="Disordered" evidence="2">
    <location>
        <begin position="2790"/>
        <end position="2836"/>
    </location>
</feature>
<dbReference type="RefSeq" id="XP_022084330.1">
    <property type="nucleotide sequence ID" value="XM_022228638.1"/>
</dbReference>
<feature type="compositionally biased region" description="Pro residues" evidence="2">
    <location>
        <begin position="3190"/>
        <end position="3201"/>
    </location>
</feature>
<evidence type="ECO:0000313" key="4">
    <source>
        <dbReference type="Proteomes" id="UP000694845"/>
    </source>
</evidence>
<dbReference type="PROSITE" id="PS50245">
    <property type="entry name" value="CAP_GLY_2"/>
    <property type="match status" value="1"/>
</dbReference>
<dbReference type="Gene3D" id="2.30.30.190">
    <property type="entry name" value="CAP Gly-rich-like domain"/>
    <property type="match status" value="1"/>
</dbReference>
<feature type="compositionally biased region" description="Basic and acidic residues" evidence="2">
    <location>
        <begin position="681"/>
        <end position="710"/>
    </location>
</feature>
<dbReference type="CDD" id="cd23767">
    <property type="entry name" value="IQCD"/>
    <property type="match status" value="1"/>
</dbReference>
<accession>A0A8B7XWB5</accession>
<feature type="compositionally biased region" description="Polar residues" evidence="2">
    <location>
        <begin position="2309"/>
        <end position="2318"/>
    </location>
</feature>
<protein>
    <submittedName>
        <fullName evidence="5 6">Centrosome-associated protein 350-like isoform X1</fullName>
    </submittedName>
</protein>
<feature type="region of interest" description="Disordered" evidence="2">
    <location>
        <begin position="186"/>
        <end position="246"/>
    </location>
</feature>
<feature type="compositionally biased region" description="Polar residues" evidence="2">
    <location>
        <begin position="226"/>
        <end position="246"/>
    </location>
</feature>
<dbReference type="InterPro" id="IPR000938">
    <property type="entry name" value="CAP-Gly_domain"/>
</dbReference>
<feature type="compositionally biased region" description="Polar residues" evidence="2">
    <location>
        <begin position="2471"/>
        <end position="2480"/>
    </location>
</feature>
<dbReference type="Proteomes" id="UP000694845">
    <property type="component" value="Unplaced"/>
</dbReference>
<feature type="region of interest" description="Disordered" evidence="2">
    <location>
        <begin position="424"/>
        <end position="850"/>
    </location>
</feature>
<feature type="domain" description="CAP-Gly" evidence="3">
    <location>
        <begin position="2858"/>
        <end position="2900"/>
    </location>
</feature>
<sequence>MSGSIRVRRVADPTPVQRGPAPFPKYDDLTTAWNNHAEAKSVLRRTEARLEEAEFYSNAAHSPGSQDPRGKLSPSYRHYLTGMENLARVQVPVERVPSVEIGSHKHQASNRYSHLNYGRDKVRKRVTIVDNLEGDQGSSHHLSPPRSKRDRLAEARNLDSLSPTRSVDSAQVQRLEHQLKSLSRTLKSSTLDRTHPTQASYDHHLMDKDWEGVPPRAESYDHRTSPKSNALSPSSQEILSRGSTNMSVDNSTAIRVLNDLLPRQQLEQGRNQKLRYQENYVPAYERLFGTLLGERSSERQETFTKEEESDALQRDATRLRAHESRKLALGGSASDHMERLREKVEQQKAAVANCKQMTGERTRHRDGDPVILQDPDTEGDSHLAGYPLPAGKSTVRKVATAPAAPAYKGFSEVETRFQMPDGKVVTEDQLTRKTSRKTSDKSTNRTTGKVASLEDRALKPSMALQQQNKPGQSSKSSRTVRKVHKGPPKILDKRPKRPDRNKDIISAAAWREGQKTVLKILGPPPEKPKMAAKQPAPHSPPTHDTEDPPSSKHQDLPLSVEDRTKDDFSDAELSEHPLERKEVGDNDRVPSPTPDLEKLPSEAKNVLEDLHLDPSTSEDEKPVSRDQKDGQKAPKIPKKKSARPPRPNPDPVFPAERVRHYDTDKVRRYMAKQKAERRRRLQEEKAARNLAQERKQEQLRELSKKQKDSVRLSQKNRSVANGQLGETFSKDPTEEVIGSQLNGLDQLPRHIPFRQDGKKIDVTSSDKENKNIWSTSSSDSSTQSSLPSDPPHSPLDQAPPTHSDPLGGIADSNGRTEVQPPPRPGSPIGVVVTQITGGVPDGGQRSAVPVDPGQRAEVMQPSIIGQDLVSNAALLFSAAPPSTGISRAARSKADRIQALKATAAALQGKIDSEVKKLTGDFQPQAVTSPVDVNDRWAYPSGSRMATPIRSVHFGGSAVALPVGEADSPEAPTRYQRMVGSDRDHKVFTGSLPGTGILSAQARLAQDASNQEHAATRIQAAYRGHSVRQKLDWSRPSLGNAVQRQSPNTVPEVHVSRADQSSPLNNRGVYVSASLSEGSLSEGSLTDTAAEDKDYMPIFKSLPTTHGHQPPPGTSSDSPLTAVGLPTSPASRPISLPVQGADRWKESLADGLSVINIYTRKYQNANRVVLYGQLPTDSAKPKDSIIGYSCNDDFTGSPTTSSKSSRSKPEDDDPYSADFTADSSSKTKSKSKSKSTTSCSKSSYGTASNRKRSSRSGVTEQTPSRKADDNTLDLSPVESFGSSGDDVALHKGIPRTPSPKVLLSTHRPSTDRRTSPSHLTPNASLGSKSPSSPDSTLSSGSLPRSPATMEHQPGQRRSPLSGSKSPSGSGQSKPSLSSYSTDTRTRSSISTASSSAKGTENLFKPVNCVPSMEPGSDKGSERLLPQSARLHPSAAGRPPQPAQYSPAALSLKLASELNLLESLEESVRQLSDLERTRHISLAQQESVSLARVLQARQRDHEREIQLLSLKARQEVEEANKQLEVVRQRAVETASDAERVLAQARREAADAVSENARRLMETQAEAARVTAEAAKQMAEAQRMPAQPPPPSYDPGKLASDTATAATTAAVTAALEQQRLQQIEFLKEMKGPLAPPTPAVHTRSLGVVDRTALSGGQPSQASYSGTQASYTSHSNSSASGRSDSPHSPKQDYTDDFTDSAKSRRSPTNSVSTGTIPKASSLSPVSDHTRPRWPKSPNGSDSIRTASDVPSTQDGSSPSIPTESGFSPAKVDFSLSRRSNSSIKTASDVDAVSTVRSPSIAEDIPDKQHSSYYSSSGESRTKTSPSLTPSSTSTPIRAKDEVRRPPHMVSDLTLDLDDSFTLSAEMLRQQLRDEEVRARQQAALFKLREKTLMEKAKVELEWLEHEKKRYKESGDTEKLQAARKRQQVLVTRVQQEQAEIRRLRAAQKAASHERQLLLYQQQEIARMRKATEAVRVQMRDLSNVSISSSLGGALSGSDQASVAASPSPTSPDLPEVLSDSSPDSPSVPNAVEEGEEKKLQPGVGPAYDKEGSVKGELTPAEKQAQVMLKLKKMQQPLSMKYLTKREQQLTKRRRNAEELLAWQRRLDEEEKQVVSMEREAMRRLDSSGGTAKSRPPMKALPPSHQALRDDSARDSDSASRITSEAVMDADSTRPHAREEGRREEDGRQASSGSVPEDISHDSSVPEEVISDSSPKISTTRTASVPSNDDTLKHSDSILEEYTSESFESADRTLTPARSSPAPPPPAAAATIPLRSSQHSTPPSSLDSFRAPLSPHRRILESESGSESEKSFSQTVSEIASDQSDIEGRVKALESELRKRKMEADKLRRQQKRMQREKLKAQEASLKKQLEAYDKLIEKTKAELKNESEAAGAKSASSMAVKPQIKQLRLTEAQRLKDRSHTRSLRQRTASESSSGRDGRAELGGAMHKQRSVSEGSMSSRSSLDEEAGLGRDHSYSSVGSVFTPPTTPRLAEDTTPPPPKSLSPSPSTKRDKSSISASISEEVFERTSSSTSDEDSQRVVTASRKSQSPDELSHRRGGPQHLEECEEQRDSSALSEVSEDVPSAYSSVSATPEISLKESPRSDVETDVQKASLSVKAREEYQEVKDQRSEQSEASTVPEEVFSAGSSLSQDSIRSISKKIVLDERKYSPKTEPAENVETLEKKSPALVAGRSADDLSQKSEKSYSLSSSVRSSHRSRTQSEQSGASYSEDFVESSISIGVKNKESYLEDTDDDISEQLSIASEPSEPSFASSGKPSFILSPGKLSLEAAKNDLEVAPEVTVSERGSSEEQEKLEAVSEDDERTPVPSPQEEQLETSQDFTGYQIGDRVMVGSKEQGTLLFKGMTHFAPGWWGGVELDDQKGTNDGSLDGHVYFQCKPSHGMFVPADRLEHLAPEPEREETEPEEDSPVEEDLPSVASEGSNISQRKILQGLKDKENDKPEYSLLSSLSSKTPSEPIKPLAQVLKSEATDDDSVVEDLSEPMTDDAALAALISSAAAAVESFHEDDINHIFPQSADAQTPRGAPEQEASPSRSKEQLVDSITDHLTAIVMKDSVKAIAEVAERHTLQDDGRKEISEAKGSLRSTSTEKPSGSLLGMLVQDDAIKSTRDVMQDKGERQDKVDEKANQKVAIKRKIDSTTQTLLTEAITEIMTLRNKRAKQKESEGNLRTTSLPESPKSPSPETPCPSPFVRVATPYTPDSESPIPQEDATLDDDIFINRVKVETNNLDLKDQDQFPVARPGSPVFGESSGFNPEALSEKLEQMQQLNADIFEGDLFGEQEWFDDDFGSMPKSKSIIQVPVRSQEVSVRSLPPSPSTPEPSRLDLTRIAQEPFYAIPHNRRDVKSLVGRSVQVVHEKAVLGERTASLFPPAEIMGEDIQGSDIESTSQRSYKRLIFDLVGEAYQDITSEQEQGEQLPWTKTKRRPRKYFFDRPPRELPDLAQVVEDRALFVTGLAGRPKPDPALARFGGKKKKDHVDEILTLELREEEQEWVNYDDDELAVKMQLTEAIFDSLLTDTAMALNRIQDRRRARMTPQEPEIEF</sequence>
<feature type="compositionally biased region" description="Basic and acidic residues" evidence="2">
    <location>
        <begin position="190"/>
        <end position="211"/>
    </location>
</feature>
<feature type="compositionally biased region" description="Basic and acidic residues" evidence="2">
    <location>
        <begin position="2321"/>
        <end position="2359"/>
    </location>
</feature>
<feature type="compositionally biased region" description="Basic residues" evidence="2">
    <location>
        <begin position="668"/>
        <end position="680"/>
    </location>
</feature>
<feature type="compositionally biased region" description="Polar residues" evidence="2">
    <location>
        <begin position="2933"/>
        <end position="2942"/>
    </location>
</feature>
<feature type="region of interest" description="Disordered" evidence="2">
    <location>
        <begin position="3022"/>
        <end position="3053"/>
    </location>
</feature>
<gene>
    <name evidence="5 6" type="primary">LOC110975823</name>
</gene>
<dbReference type="OrthoDB" id="306254at2759"/>
<feature type="compositionally biased region" description="Polar residues" evidence="2">
    <location>
        <begin position="463"/>
        <end position="477"/>
    </location>
</feature>
<feature type="compositionally biased region" description="Basic and acidic residues" evidence="2">
    <location>
        <begin position="490"/>
        <end position="503"/>
    </location>
</feature>
<dbReference type="SMART" id="SM01052">
    <property type="entry name" value="CAP_GLY"/>
    <property type="match status" value="1"/>
</dbReference>
<feature type="region of interest" description="Disordered" evidence="2">
    <location>
        <begin position="1031"/>
        <end position="1065"/>
    </location>
</feature>
<dbReference type="InterPro" id="IPR028750">
    <property type="entry name" value="CEP350/CC187"/>
</dbReference>
<dbReference type="PROSITE" id="PS50096">
    <property type="entry name" value="IQ"/>
    <property type="match status" value="1"/>
</dbReference>
<feature type="region of interest" description="Disordered" evidence="2">
    <location>
        <begin position="2380"/>
        <end position="2772"/>
    </location>
</feature>
<feature type="compositionally biased region" description="Low complexity" evidence="2">
    <location>
        <begin position="2448"/>
        <end position="2457"/>
    </location>
</feature>
<dbReference type="RefSeq" id="XP_022084331.1">
    <property type="nucleotide sequence ID" value="XM_022228639.1"/>
</dbReference>
<feature type="compositionally biased region" description="Polar residues" evidence="2">
    <location>
        <begin position="2206"/>
        <end position="2224"/>
    </location>
</feature>
<feature type="compositionally biased region" description="Low complexity" evidence="2">
    <location>
        <begin position="1357"/>
        <end position="1394"/>
    </location>
</feature>
<evidence type="ECO:0000256" key="1">
    <source>
        <dbReference type="SAM" id="Coils"/>
    </source>
</evidence>
<feature type="compositionally biased region" description="Low complexity" evidence="2">
    <location>
        <begin position="828"/>
        <end position="838"/>
    </location>
</feature>
<feature type="region of interest" description="Disordered" evidence="2">
    <location>
        <begin position="1570"/>
        <end position="1596"/>
    </location>
</feature>
<dbReference type="GO" id="GO:0034453">
    <property type="term" value="P:microtubule anchoring"/>
    <property type="evidence" value="ECO:0007669"/>
    <property type="project" value="InterPro"/>
</dbReference>
<feature type="compositionally biased region" description="Polar residues" evidence="2">
    <location>
        <begin position="711"/>
        <end position="726"/>
    </location>
</feature>
<feature type="compositionally biased region" description="Acidic residues" evidence="2">
    <location>
        <begin position="2912"/>
        <end position="2928"/>
    </location>
</feature>
<feature type="compositionally biased region" description="Low complexity" evidence="2">
    <location>
        <begin position="1988"/>
        <end position="2024"/>
    </location>
</feature>
<feature type="region of interest" description="Disordered" evidence="2">
    <location>
        <begin position="1098"/>
        <end position="1135"/>
    </location>
</feature>
<feature type="region of interest" description="Disordered" evidence="2">
    <location>
        <begin position="54"/>
        <end position="75"/>
    </location>
</feature>
<feature type="compositionally biased region" description="Basic and acidic residues" evidence="2">
    <location>
        <begin position="2688"/>
        <end position="2698"/>
    </location>
</feature>
<evidence type="ECO:0000313" key="5">
    <source>
        <dbReference type="RefSeq" id="XP_022084330.1"/>
    </source>
</evidence>
<name>A0A8B7XWB5_ACAPL</name>
<feature type="compositionally biased region" description="Low complexity" evidence="2">
    <location>
        <begin position="774"/>
        <end position="787"/>
    </location>
</feature>
<feature type="compositionally biased region" description="Basic and acidic residues" evidence="2">
    <location>
        <begin position="2947"/>
        <end position="2956"/>
    </location>
</feature>
<dbReference type="InterPro" id="IPR000048">
    <property type="entry name" value="IQ_motif_EF-hand-BS"/>
</dbReference>
<dbReference type="Pfam" id="PF01302">
    <property type="entry name" value="CAP_GLY"/>
    <property type="match status" value="1"/>
</dbReference>
<feature type="compositionally biased region" description="Basic and acidic residues" evidence="2">
    <location>
        <begin position="2656"/>
        <end position="2680"/>
    </location>
</feature>
<feature type="region of interest" description="Disordered" evidence="2">
    <location>
        <begin position="1649"/>
        <end position="1764"/>
    </location>
</feature>
<keyword evidence="4" id="KW-1185">Reference proteome</keyword>
<feature type="region of interest" description="Disordered" evidence="2">
    <location>
        <begin position="296"/>
        <end position="316"/>
    </location>
</feature>
<proteinExistence type="predicted"/>
<feature type="compositionally biased region" description="Low complexity" evidence="2">
    <location>
        <begin position="1323"/>
        <end position="1342"/>
    </location>
</feature>
<dbReference type="GO" id="GO:0005813">
    <property type="term" value="C:centrosome"/>
    <property type="evidence" value="ECO:0007669"/>
    <property type="project" value="InterPro"/>
</dbReference>
<dbReference type="PANTHER" id="PTHR13958">
    <property type="entry name" value="CENTROSOME-ASSOCIATED PROTEIN 350"/>
    <property type="match status" value="1"/>
</dbReference>
<feature type="compositionally biased region" description="Basic and acidic residues" evidence="2">
    <location>
        <begin position="2100"/>
        <end position="2121"/>
    </location>
</feature>
<feature type="compositionally biased region" description="Basic and acidic residues" evidence="2">
    <location>
        <begin position="541"/>
        <end position="588"/>
    </location>
</feature>
<feature type="compositionally biased region" description="Polar residues" evidence="2">
    <location>
        <begin position="1733"/>
        <end position="1761"/>
    </location>
</feature>
<feature type="compositionally biased region" description="Low complexity" evidence="2">
    <location>
        <begin position="1806"/>
        <end position="1831"/>
    </location>
</feature>
<organism evidence="4 5">
    <name type="scientific">Acanthaster planci</name>
    <name type="common">Crown-of-thorns starfish</name>
    <dbReference type="NCBI Taxonomy" id="133434"/>
    <lineage>
        <taxon>Eukaryota</taxon>
        <taxon>Metazoa</taxon>
        <taxon>Echinodermata</taxon>
        <taxon>Eleutherozoa</taxon>
        <taxon>Asterozoa</taxon>
        <taxon>Asteroidea</taxon>
        <taxon>Valvatacea</taxon>
        <taxon>Valvatida</taxon>
        <taxon>Acanthasteridae</taxon>
        <taxon>Acanthaster</taxon>
    </lineage>
</organism>
<dbReference type="GO" id="GO:0008017">
    <property type="term" value="F:microtubule binding"/>
    <property type="evidence" value="ECO:0007669"/>
    <property type="project" value="InterPro"/>
</dbReference>
<dbReference type="SMART" id="SM00015">
    <property type="entry name" value="IQ"/>
    <property type="match status" value="1"/>
</dbReference>
<dbReference type="KEGG" id="aplc:110975823"/>
<feature type="region of interest" description="Disordered" evidence="2">
    <location>
        <begin position="3169"/>
        <end position="3203"/>
    </location>
</feature>
<feature type="region of interest" description="Disordered" evidence="2">
    <location>
        <begin position="1"/>
        <end position="29"/>
    </location>
</feature>
<evidence type="ECO:0000259" key="3">
    <source>
        <dbReference type="PROSITE" id="PS50245"/>
    </source>
</evidence>
<dbReference type="PANTHER" id="PTHR13958:SF3">
    <property type="entry name" value="CAP-GLY DOMAIN-CONTAINING PROTEIN-RELATED"/>
    <property type="match status" value="1"/>
</dbReference>
<evidence type="ECO:0000313" key="6">
    <source>
        <dbReference type="RefSeq" id="XP_022084331.1"/>
    </source>
</evidence>
<dbReference type="GeneID" id="110975823"/>
<reference evidence="5 6" key="1">
    <citation type="submission" date="2025-04" db="UniProtKB">
        <authorList>
            <consortium name="RefSeq"/>
        </authorList>
    </citation>
    <scope>IDENTIFICATION</scope>
</reference>
<feature type="compositionally biased region" description="Basic residues" evidence="2">
    <location>
        <begin position="478"/>
        <end position="487"/>
    </location>
</feature>
<feature type="compositionally biased region" description="Basic and acidic residues" evidence="2">
    <location>
        <begin position="2142"/>
        <end position="2153"/>
    </location>
</feature>
<feature type="compositionally biased region" description="Basic and acidic residues" evidence="2">
    <location>
        <begin position="2612"/>
        <end position="2627"/>
    </location>
</feature>
<feature type="region of interest" description="Disordered" evidence="2">
    <location>
        <begin position="2910"/>
        <end position="2971"/>
    </location>
</feature>
<feature type="region of interest" description="Disordered" evidence="2">
    <location>
        <begin position="354"/>
        <end position="382"/>
    </location>
</feature>
<feature type="compositionally biased region" description="Polar residues" evidence="2">
    <location>
        <begin position="1039"/>
        <end position="1048"/>
    </location>
</feature>
<dbReference type="SUPFAM" id="SSF74924">
    <property type="entry name" value="Cap-Gly domain"/>
    <property type="match status" value="1"/>
</dbReference>